<dbReference type="KEGG" id="pavl:BKM03_01015"/>
<evidence type="ECO:0000313" key="2">
    <source>
        <dbReference type="Proteomes" id="UP000236903"/>
    </source>
</evidence>
<organism evidence="1 2">
    <name type="scientific">Pseudomonas avellanae</name>
    <dbReference type="NCBI Taxonomy" id="46257"/>
    <lineage>
        <taxon>Bacteria</taxon>
        <taxon>Pseudomonadati</taxon>
        <taxon>Pseudomonadota</taxon>
        <taxon>Gammaproteobacteria</taxon>
        <taxon>Pseudomonadales</taxon>
        <taxon>Pseudomonadaceae</taxon>
        <taxon>Pseudomonas</taxon>
    </lineage>
</organism>
<sequence length="74" mass="8346">MIIVAHATSPSVIPEPPLKTRLHGGQIVLQGQWPGRFRQRQNLFLCPQHLVKFALPLGFPAFFPKPNMFSPSQK</sequence>
<dbReference type="EMBL" id="CP026562">
    <property type="protein sequence ID" value="AVB18015.1"/>
    <property type="molecule type" value="Genomic_DNA"/>
</dbReference>
<reference evidence="1 2" key="1">
    <citation type="submission" date="2018-02" db="EMBL/GenBank/DDBJ databases">
        <title>Comparative genomics of Pseudomonas syringae.</title>
        <authorList>
            <person name="Hulin M.T."/>
        </authorList>
    </citation>
    <scope>NUCLEOTIDE SEQUENCE [LARGE SCALE GENOMIC DNA]</scope>
    <source>
        <strain evidence="1 2">R2leaf</strain>
    </source>
</reference>
<proteinExistence type="predicted"/>
<gene>
    <name evidence="1" type="ORF">BKM03_01015</name>
</gene>
<accession>A0AAD0DU64</accession>
<protein>
    <submittedName>
        <fullName evidence="1">Uncharacterized protein</fullName>
    </submittedName>
</protein>
<name>A0AAD0DU64_9PSED</name>
<dbReference type="Proteomes" id="UP000236903">
    <property type="component" value="Chromosome"/>
</dbReference>
<evidence type="ECO:0000313" key="1">
    <source>
        <dbReference type="EMBL" id="AVB18015.1"/>
    </source>
</evidence>
<dbReference type="AlphaFoldDB" id="A0AAD0DU64"/>